<proteinExistence type="predicted"/>
<keyword evidence="1" id="KW-0812">Transmembrane</keyword>
<evidence type="ECO:0000256" key="1">
    <source>
        <dbReference type="SAM" id="Phobius"/>
    </source>
</evidence>
<sequence length="112" mass="13117">MENSQKKITWSLQDNKRTEQERNIFKPTGKPAKSKNITYLFWAVIIVLAISYLLPFLYEDRVEVCLTETYCFNSQDNIFLYGLYVFFNITILLLAVFGAYIVGKKIGQKFKI</sequence>
<keyword evidence="1" id="KW-0472">Membrane</keyword>
<name>A0A2T1NBK5_9FLAO</name>
<dbReference type="RefSeq" id="WP_106678848.1">
    <property type="nucleotide sequence ID" value="NZ_JACHWV010000008.1"/>
</dbReference>
<accession>A0A2T1NBK5</accession>
<dbReference type="Proteomes" id="UP000238430">
    <property type="component" value="Unassembled WGS sequence"/>
</dbReference>
<feature type="transmembrane region" description="Helical" evidence="1">
    <location>
        <begin position="78"/>
        <end position="102"/>
    </location>
</feature>
<keyword evidence="3" id="KW-1185">Reference proteome</keyword>
<dbReference type="EMBL" id="PXOT01000023">
    <property type="protein sequence ID" value="PSG89812.1"/>
    <property type="molecule type" value="Genomic_DNA"/>
</dbReference>
<organism evidence="2 3">
    <name type="scientific">Mesoflavibacter zeaxanthinifaciens subsp. sabulilitoris</name>
    <dbReference type="NCBI Taxonomy" id="1520893"/>
    <lineage>
        <taxon>Bacteria</taxon>
        <taxon>Pseudomonadati</taxon>
        <taxon>Bacteroidota</taxon>
        <taxon>Flavobacteriia</taxon>
        <taxon>Flavobacteriales</taxon>
        <taxon>Flavobacteriaceae</taxon>
        <taxon>Mesoflavibacter</taxon>
    </lineage>
</organism>
<comment type="caution">
    <text evidence="2">The sequence shown here is derived from an EMBL/GenBank/DDBJ whole genome shotgun (WGS) entry which is preliminary data.</text>
</comment>
<evidence type="ECO:0000313" key="2">
    <source>
        <dbReference type="EMBL" id="PSG89812.1"/>
    </source>
</evidence>
<evidence type="ECO:0000313" key="3">
    <source>
        <dbReference type="Proteomes" id="UP000238430"/>
    </source>
</evidence>
<reference evidence="2 3" key="1">
    <citation type="submission" date="2018-03" db="EMBL/GenBank/DDBJ databases">
        <title>Mesoflavibacter sp. HG37 and Mesoflavibacter sp. HG96 sp.nov., two marine bacteria isolated from seawater of Western Pacific Ocean.</title>
        <authorList>
            <person name="Cheng H."/>
            <person name="Wu Y.-H."/>
            <person name="Guo L.-L."/>
            <person name="Xu X.-W."/>
        </authorList>
    </citation>
    <scope>NUCLEOTIDE SEQUENCE [LARGE SCALE GENOMIC DNA]</scope>
    <source>
        <strain evidence="2 3">KCTC 42117</strain>
    </source>
</reference>
<dbReference type="AlphaFoldDB" id="A0A2T1NBK5"/>
<keyword evidence="1" id="KW-1133">Transmembrane helix</keyword>
<gene>
    <name evidence="2" type="ORF">C7H61_08375</name>
</gene>
<protein>
    <submittedName>
        <fullName evidence="2">Uncharacterized protein</fullName>
    </submittedName>
</protein>
<feature type="transmembrane region" description="Helical" evidence="1">
    <location>
        <begin position="39"/>
        <end position="58"/>
    </location>
</feature>
<dbReference type="OrthoDB" id="1442903at2"/>